<feature type="transmembrane region" description="Helical" evidence="1">
    <location>
        <begin position="429"/>
        <end position="453"/>
    </location>
</feature>
<keyword evidence="1" id="KW-0472">Membrane</keyword>
<evidence type="ECO:0000256" key="1">
    <source>
        <dbReference type="SAM" id="Phobius"/>
    </source>
</evidence>
<evidence type="ECO:0000313" key="4">
    <source>
        <dbReference type="Proteomes" id="UP000177659"/>
    </source>
</evidence>
<dbReference type="Proteomes" id="UP000177659">
    <property type="component" value="Unassembled WGS sequence"/>
</dbReference>
<protein>
    <recommendedName>
        <fullName evidence="2">Glycosyltransferase 2-like domain-containing protein</fullName>
    </recommendedName>
</protein>
<dbReference type="Pfam" id="PF13632">
    <property type="entry name" value="Glyco_trans_2_3"/>
    <property type="match status" value="1"/>
</dbReference>
<comment type="caution">
    <text evidence="3">The sequence shown here is derived from an EMBL/GenBank/DDBJ whole genome shotgun (WGS) entry which is preliminary data.</text>
</comment>
<dbReference type="PANTHER" id="PTHR36851:SF1">
    <property type="entry name" value="GLYCO_TRANS_2-LIKE DOMAIN-CONTAINING PROTEIN"/>
    <property type="match status" value="1"/>
</dbReference>
<feature type="transmembrane region" description="Helical" evidence="1">
    <location>
        <begin position="465"/>
        <end position="485"/>
    </location>
</feature>
<name>A0A1F6D196_9BACT</name>
<organism evidence="3 4">
    <name type="scientific">Candidatus Kaiserbacteria bacterium RIFCSPHIGHO2_02_FULL_49_11</name>
    <dbReference type="NCBI Taxonomy" id="1798489"/>
    <lineage>
        <taxon>Bacteria</taxon>
        <taxon>Candidatus Kaiseribacteriota</taxon>
    </lineage>
</organism>
<dbReference type="PANTHER" id="PTHR36851">
    <property type="entry name" value="UNNAMED PRODUCT"/>
    <property type="match status" value="1"/>
</dbReference>
<reference evidence="3 4" key="1">
    <citation type="journal article" date="2016" name="Nat. Commun.">
        <title>Thousands of microbial genomes shed light on interconnected biogeochemical processes in an aquifer system.</title>
        <authorList>
            <person name="Anantharaman K."/>
            <person name="Brown C.T."/>
            <person name="Hug L.A."/>
            <person name="Sharon I."/>
            <person name="Castelle C.J."/>
            <person name="Probst A.J."/>
            <person name="Thomas B.C."/>
            <person name="Singh A."/>
            <person name="Wilkins M.J."/>
            <person name="Karaoz U."/>
            <person name="Brodie E.L."/>
            <person name="Williams K.H."/>
            <person name="Hubbard S.S."/>
            <person name="Banfield J.F."/>
        </authorList>
    </citation>
    <scope>NUCLEOTIDE SEQUENCE [LARGE SCALE GENOMIC DNA]</scope>
</reference>
<feature type="domain" description="Glycosyltransferase 2-like" evidence="2">
    <location>
        <begin position="215"/>
        <end position="425"/>
    </location>
</feature>
<dbReference type="SUPFAM" id="SSF53448">
    <property type="entry name" value="Nucleotide-diphospho-sugar transferases"/>
    <property type="match status" value="1"/>
</dbReference>
<feature type="transmembrane region" description="Helical" evidence="1">
    <location>
        <begin position="54"/>
        <end position="74"/>
    </location>
</feature>
<gene>
    <name evidence="3" type="ORF">A3D62_02805</name>
</gene>
<dbReference type="InterPro" id="IPR029044">
    <property type="entry name" value="Nucleotide-diphossugar_trans"/>
</dbReference>
<feature type="transmembrane region" description="Helical" evidence="1">
    <location>
        <begin position="385"/>
        <end position="409"/>
    </location>
</feature>
<keyword evidence="1" id="KW-0812">Transmembrane</keyword>
<proteinExistence type="predicted"/>
<dbReference type="InterPro" id="IPR001173">
    <property type="entry name" value="Glyco_trans_2-like"/>
</dbReference>
<feature type="transmembrane region" description="Helical" evidence="1">
    <location>
        <begin position="23"/>
        <end position="48"/>
    </location>
</feature>
<dbReference type="AlphaFoldDB" id="A0A1F6D196"/>
<keyword evidence="1" id="KW-1133">Transmembrane helix</keyword>
<accession>A0A1F6D196</accession>
<sequence>MSLYLPKDFHVGRASDLSGRNRIVYRFLEILPGFLSWLTLGITVLLAFVAPSAAAYIIIVFSVFWLLKTIYLSIHLRHNWYRLRHNLKTDWGVLLQNLKHEHLFHMVMLPYYNEGYETVAQTFEALLRAEGNKKHMIIVLATEERAGEPAQNIARRIKEKYAAHFGHFLVTVHPKDLSDEIAGKGSNIAYAAEQTRTEVLDKEHIPYEDVIVSAFDIDTVVYPQYFQCLLWHFVVSENPHHTSFQPVPLYNNNIWEAPAISRVVATSGTFWQMIQQERPEKLATFSSHAVSFRALCEVNYWQRNMVSEDSRIYWNLFFAHNGNYTVTPISYPVSMDANFAESIWGTFRNVYRQNRRWTWGVENVPYIIYHSLKNRSVPFWKRLRVILVQVEGFWSLSTHPIILFSLGWLPLLVGGREFSTTILSYNLPIVARTMLTLAMSGLIISAIISTALLPPRPERYRFSKTISMVLQWILVPITMIVFSAIPGLDAQTRLMAGKYMGFWVTPKRPTSLKPHTT</sequence>
<dbReference type="Gene3D" id="3.90.550.10">
    <property type="entry name" value="Spore Coat Polysaccharide Biosynthesis Protein SpsA, Chain A"/>
    <property type="match status" value="1"/>
</dbReference>
<evidence type="ECO:0000313" key="3">
    <source>
        <dbReference type="EMBL" id="OGG55145.1"/>
    </source>
</evidence>
<dbReference type="EMBL" id="MFLC01000014">
    <property type="protein sequence ID" value="OGG55145.1"/>
    <property type="molecule type" value="Genomic_DNA"/>
</dbReference>
<evidence type="ECO:0000259" key="2">
    <source>
        <dbReference type="Pfam" id="PF13632"/>
    </source>
</evidence>